<gene>
    <name evidence="1" type="ORF">H9Q80_00120</name>
</gene>
<dbReference type="RefSeq" id="WP_118667110.1">
    <property type="nucleotide sequence ID" value="NZ_CP060636.1"/>
</dbReference>
<dbReference type="EMBL" id="CP060636">
    <property type="protein sequence ID" value="QNM12396.1"/>
    <property type="molecule type" value="Genomic_DNA"/>
</dbReference>
<reference evidence="1 2" key="1">
    <citation type="submission" date="2020-08" db="EMBL/GenBank/DDBJ databases">
        <authorList>
            <person name="Liu C."/>
            <person name="Sun Q."/>
        </authorList>
    </citation>
    <scope>NUCLEOTIDE SEQUENCE [LARGE SCALE GENOMIC DNA]</scope>
    <source>
        <strain evidence="1 2">NSJ-61</strain>
    </source>
</reference>
<accession>A0A7G9GNL4</accession>
<keyword evidence="2" id="KW-1185">Reference proteome</keyword>
<protein>
    <submittedName>
        <fullName evidence="1">Uncharacterized protein</fullName>
    </submittedName>
</protein>
<name>A0A7G9GNL4_9FIRM</name>
<dbReference type="KEGG" id="ehn:H9Q80_00120"/>
<organism evidence="1 2">
    <name type="scientific">[Eubacterium] hominis</name>
    <dbReference type="NCBI Taxonomy" id="2764325"/>
    <lineage>
        <taxon>Bacteria</taxon>
        <taxon>Bacillati</taxon>
        <taxon>Bacillota</taxon>
        <taxon>Erysipelotrichia</taxon>
        <taxon>Erysipelotrichales</taxon>
        <taxon>Erysipelotrichaceae</taxon>
        <taxon>Amedibacillus</taxon>
    </lineage>
</organism>
<dbReference type="AlphaFoldDB" id="A0A7G9GNL4"/>
<evidence type="ECO:0000313" key="2">
    <source>
        <dbReference type="Proteomes" id="UP000515856"/>
    </source>
</evidence>
<sequence length="606" mass="66008">MELNKTYITNKGRALMAKIGAGTNTSFTKMKVSSKEYADSTASSVFEALTVLPDIKQETSISDVEIRDKVYIDITAAVSNKDLKTGYKVGCFGFYATDPTDGEILYAIAPVKQGTGDWFPADNGLNASSLEVGLTIQVGNSANVTMQVDSGAYATVSMLNGVKDQINVIKDAIGLTDDSVYGVEVDLPNRKFTRLGASKNLTPGASFDNILPYKRRRCNVADDGTVLAYRGEAGYSETGKTTAAITKYGTTYPAGTIAQVMVEQPKYYYKIVPLTLDPIANGEGYHMRKFRAYISEAPKPGFKVHPAFVRNGETKEFIYLSAYDACIFDTSTGKYLLEDEQVADFSADVFGSIANAKPASGSSQNLTRTNSRTLAQKRGAGWQLRDCFAAYSSLLLFLIEYNTFDTQKMIGRGVVDLPWVEDSVNYALKTGYTTGLGNASGMAEGTNGKVSVSYRGEENTWGNIWKWLEGINVNRDSANHVHEIYYADHGYADNIGTDPYKKFNASVAETEGYVSAFCYEANGDMDAMFIASETKAADNWGLCDYFYRNTSYKGWLAARLGGSWNHGSPAGAGCLNLNDAASARYRTFSARVLYVPAGNGSHKPED</sequence>
<evidence type="ECO:0000313" key="1">
    <source>
        <dbReference type="EMBL" id="QNM12396.1"/>
    </source>
</evidence>
<proteinExistence type="predicted"/>
<dbReference type="Proteomes" id="UP000515856">
    <property type="component" value="Chromosome"/>
</dbReference>